<dbReference type="SUPFAM" id="SSF56672">
    <property type="entry name" value="DNA/RNA polymerases"/>
    <property type="match status" value="1"/>
</dbReference>
<feature type="domain" description="Reverse transcriptase" evidence="1">
    <location>
        <begin position="95"/>
        <end position="370"/>
    </location>
</feature>
<dbReference type="InterPro" id="IPR000477">
    <property type="entry name" value="RT_dom"/>
</dbReference>
<proteinExistence type="predicted"/>
<evidence type="ECO:0000259" key="1">
    <source>
        <dbReference type="PROSITE" id="PS50878"/>
    </source>
</evidence>
<dbReference type="PANTHER" id="PTHR46890:SF48">
    <property type="entry name" value="RNA-DIRECTED DNA POLYMERASE"/>
    <property type="match status" value="1"/>
</dbReference>
<dbReference type="PROSITE" id="PS50878">
    <property type="entry name" value="RT_POL"/>
    <property type="match status" value="1"/>
</dbReference>
<keyword evidence="3" id="KW-1185">Reference proteome</keyword>
<dbReference type="InterPro" id="IPR002156">
    <property type="entry name" value="RNaseH_domain"/>
</dbReference>
<evidence type="ECO:0000313" key="3">
    <source>
        <dbReference type="Proteomes" id="UP001358586"/>
    </source>
</evidence>
<protein>
    <recommendedName>
        <fullName evidence="1">Reverse transcriptase domain-containing protein</fullName>
    </recommendedName>
</protein>
<dbReference type="Pfam" id="PF00078">
    <property type="entry name" value="RVT_1"/>
    <property type="match status" value="1"/>
</dbReference>
<dbReference type="Gene3D" id="3.30.420.10">
    <property type="entry name" value="Ribonuclease H-like superfamily/Ribonuclease H"/>
    <property type="match status" value="1"/>
</dbReference>
<dbReference type="PANTHER" id="PTHR46890">
    <property type="entry name" value="NON-LTR RETROLELEMENT REVERSE TRANSCRIPTASE-LIKE PROTEIN-RELATED"/>
    <property type="match status" value="1"/>
</dbReference>
<dbReference type="InterPro" id="IPR052343">
    <property type="entry name" value="Retrotransposon-Effector_Assoc"/>
</dbReference>
<dbReference type="Proteomes" id="UP001358586">
    <property type="component" value="Chromosome 10"/>
</dbReference>
<gene>
    <name evidence="2" type="ORF">PVK06_034740</name>
</gene>
<dbReference type="InterPro" id="IPR036397">
    <property type="entry name" value="RNaseH_sf"/>
</dbReference>
<dbReference type="EMBL" id="JARKNE010000010">
    <property type="protein sequence ID" value="KAK5793588.1"/>
    <property type="molecule type" value="Genomic_DNA"/>
</dbReference>
<reference evidence="2 3" key="1">
    <citation type="submission" date="2023-03" db="EMBL/GenBank/DDBJ databases">
        <title>WGS of Gossypium arboreum.</title>
        <authorList>
            <person name="Yu D."/>
        </authorList>
    </citation>
    <scope>NUCLEOTIDE SEQUENCE [LARGE SCALE GENOMIC DNA]</scope>
    <source>
        <tissue evidence="2">Leaf</tissue>
    </source>
</reference>
<name>A0ABR0NF00_GOSAR</name>
<comment type="caution">
    <text evidence="2">The sequence shown here is derived from an EMBL/GenBank/DDBJ whole genome shotgun (WGS) entry which is preliminary data.</text>
</comment>
<dbReference type="InterPro" id="IPR043502">
    <property type="entry name" value="DNA/RNA_pol_sf"/>
</dbReference>
<sequence>MEIIPEIKGIARAYFQKLFTLEGRGNLDQVLPKVGRCISEEDNQLLMASYTKDEIKAAMFEMGPIKAPGDDGLLTLFYQKCWHIVGEDVINFCLQTLNKDKDFKQINSTNIVLIPKVADPVNMMQFRPISLCNVIYKIMAKFIANRLRGVIGKCIDVAQSAFVPGRLISDNILLAYEILHTLKWKRVGQKGFMVVKLDMSKAYDRVEWKFIEEIMIRMGFASNWIETIMKCINSVTYSIIVNGFEGENFQPTRGLRQGDPLSPFMFLICREGLSCLINRAMSEGLLKGVKASRSGPQWIPRIDTVVRSHENNNEVQLVSDIIDATNNMWKSELVLSTFLADTAQKILQIPLAELLGVDFQRFWDWLTWMFQKSTPKQGRLLCCGILVLWGSRNKLMHERKVESVREIASKFQRYLAEIDGLVEKRSTLFTATRAIQSDTSSGMTIHFDAAFNRRDFKSMAGLVVRDQMGVILATKTILNSNVSTSFAAEAYAGLHSINLGLSMGIHSVTVKGDSRTVIKKCQTSMQDKSIIGAIISDIQKKSRVFSRNQVPIYQ</sequence>
<dbReference type="CDD" id="cd01650">
    <property type="entry name" value="RT_nLTR_like"/>
    <property type="match status" value="1"/>
</dbReference>
<evidence type="ECO:0000313" key="2">
    <source>
        <dbReference type="EMBL" id="KAK5793588.1"/>
    </source>
</evidence>
<accession>A0ABR0NF00</accession>
<dbReference type="Pfam" id="PF13456">
    <property type="entry name" value="RVT_3"/>
    <property type="match status" value="1"/>
</dbReference>
<organism evidence="2 3">
    <name type="scientific">Gossypium arboreum</name>
    <name type="common">Tree cotton</name>
    <name type="synonym">Gossypium nanking</name>
    <dbReference type="NCBI Taxonomy" id="29729"/>
    <lineage>
        <taxon>Eukaryota</taxon>
        <taxon>Viridiplantae</taxon>
        <taxon>Streptophyta</taxon>
        <taxon>Embryophyta</taxon>
        <taxon>Tracheophyta</taxon>
        <taxon>Spermatophyta</taxon>
        <taxon>Magnoliopsida</taxon>
        <taxon>eudicotyledons</taxon>
        <taxon>Gunneridae</taxon>
        <taxon>Pentapetalae</taxon>
        <taxon>rosids</taxon>
        <taxon>malvids</taxon>
        <taxon>Malvales</taxon>
        <taxon>Malvaceae</taxon>
        <taxon>Malvoideae</taxon>
        <taxon>Gossypium</taxon>
    </lineage>
</organism>